<keyword evidence="2" id="KW-1185">Reference proteome</keyword>
<dbReference type="AlphaFoldDB" id="A0A1N7S4R7"/>
<comment type="caution">
    <text evidence="1">The sequence shown here is derived from an EMBL/GenBank/DDBJ whole genome shotgun (WGS) entry which is preliminary data.</text>
</comment>
<accession>A0A1N7S4R7</accession>
<sequence length="37" mass="4244">MYERLGHIPMEEAPQRVLHDLRMFFAKSATSSGPLQV</sequence>
<evidence type="ECO:0000313" key="2">
    <source>
        <dbReference type="Proteomes" id="UP000195569"/>
    </source>
</evidence>
<proteinExistence type="predicted"/>
<reference evidence="1" key="1">
    <citation type="submission" date="2016-12" db="EMBL/GenBank/DDBJ databases">
        <authorList>
            <person name="Moulin L."/>
        </authorList>
    </citation>
    <scope>NUCLEOTIDE SEQUENCE [LARGE SCALE GENOMIC DNA]</scope>
    <source>
        <strain evidence="1">STM 7183</strain>
    </source>
</reference>
<gene>
    <name evidence="1" type="ORF">BN2476_320082</name>
</gene>
<evidence type="ECO:0000313" key="1">
    <source>
        <dbReference type="EMBL" id="SIT42368.1"/>
    </source>
</evidence>
<dbReference type="Proteomes" id="UP000195569">
    <property type="component" value="Unassembled WGS sequence"/>
</dbReference>
<dbReference type="EMBL" id="CYGY02000032">
    <property type="protein sequence ID" value="SIT42368.1"/>
    <property type="molecule type" value="Genomic_DNA"/>
</dbReference>
<organism evidence="1 2">
    <name type="scientific">Paraburkholderia piptadeniae</name>
    <dbReference type="NCBI Taxonomy" id="1701573"/>
    <lineage>
        <taxon>Bacteria</taxon>
        <taxon>Pseudomonadati</taxon>
        <taxon>Pseudomonadota</taxon>
        <taxon>Betaproteobacteria</taxon>
        <taxon>Burkholderiales</taxon>
        <taxon>Burkholderiaceae</taxon>
        <taxon>Paraburkholderia</taxon>
    </lineage>
</organism>
<protein>
    <submittedName>
        <fullName evidence="1">Uncharacterized protein</fullName>
    </submittedName>
</protein>
<name>A0A1N7S4R7_9BURK</name>